<keyword evidence="2" id="KW-0472">Membrane</keyword>
<feature type="transmembrane region" description="Helical" evidence="2">
    <location>
        <begin position="481"/>
        <end position="502"/>
    </location>
</feature>
<proteinExistence type="predicted"/>
<feature type="compositionally biased region" description="Low complexity" evidence="1">
    <location>
        <begin position="352"/>
        <end position="369"/>
    </location>
</feature>
<evidence type="ECO:0000313" key="4">
    <source>
        <dbReference type="Proteomes" id="UP000001876"/>
    </source>
</evidence>
<accession>C1MTA6</accession>
<dbReference type="GeneID" id="9684271"/>
<keyword evidence="2" id="KW-1133">Transmembrane helix</keyword>
<feature type="compositionally biased region" description="Basic and acidic residues" evidence="1">
    <location>
        <begin position="375"/>
        <end position="392"/>
    </location>
</feature>
<dbReference type="EMBL" id="GG663739">
    <property type="protein sequence ID" value="EEH57287.1"/>
    <property type="molecule type" value="Genomic_DNA"/>
</dbReference>
<gene>
    <name evidence="3" type="ORF">MICPUCDRAFT_57997</name>
</gene>
<dbReference type="RefSeq" id="XP_003058832.1">
    <property type="nucleotide sequence ID" value="XM_003058786.1"/>
</dbReference>
<dbReference type="AlphaFoldDB" id="C1MTA6"/>
<keyword evidence="2" id="KW-0812">Transmembrane</keyword>
<dbReference type="KEGG" id="mpp:MICPUCDRAFT_57997"/>
<feature type="region of interest" description="Disordered" evidence="1">
    <location>
        <begin position="327"/>
        <end position="399"/>
    </location>
</feature>
<reference evidence="3 4" key="1">
    <citation type="journal article" date="2009" name="Science">
        <title>Green evolution and dynamic adaptations revealed by genomes of the marine picoeukaryotes Micromonas.</title>
        <authorList>
            <person name="Worden A.Z."/>
            <person name="Lee J.H."/>
            <person name="Mock T."/>
            <person name="Rouze P."/>
            <person name="Simmons M.P."/>
            <person name="Aerts A.L."/>
            <person name="Allen A.E."/>
            <person name="Cuvelier M.L."/>
            <person name="Derelle E."/>
            <person name="Everett M.V."/>
            <person name="Foulon E."/>
            <person name="Grimwood J."/>
            <person name="Gundlach H."/>
            <person name="Henrissat B."/>
            <person name="Napoli C."/>
            <person name="McDonald S.M."/>
            <person name="Parker M.S."/>
            <person name="Rombauts S."/>
            <person name="Salamov A."/>
            <person name="Von Dassow P."/>
            <person name="Badger J.H."/>
            <person name="Coutinho P.M."/>
            <person name="Demir E."/>
            <person name="Dubchak I."/>
            <person name="Gentemann C."/>
            <person name="Eikrem W."/>
            <person name="Gready J.E."/>
            <person name="John U."/>
            <person name="Lanier W."/>
            <person name="Lindquist E.A."/>
            <person name="Lucas S."/>
            <person name="Mayer K.F."/>
            <person name="Moreau H."/>
            <person name="Not F."/>
            <person name="Otillar R."/>
            <person name="Panaud O."/>
            <person name="Pangilinan J."/>
            <person name="Paulsen I."/>
            <person name="Piegu B."/>
            <person name="Poliakov A."/>
            <person name="Robbens S."/>
            <person name="Schmutz J."/>
            <person name="Toulza E."/>
            <person name="Wyss T."/>
            <person name="Zelensky A."/>
            <person name="Zhou K."/>
            <person name="Armbrust E.V."/>
            <person name="Bhattacharya D."/>
            <person name="Goodenough U.W."/>
            <person name="Van de Peer Y."/>
            <person name="Grigoriev I.V."/>
        </authorList>
    </citation>
    <scope>NUCLEOTIDE SEQUENCE [LARGE SCALE GENOMIC DNA]</scope>
    <source>
        <strain evidence="3 4">CCMP1545</strain>
    </source>
</reference>
<evidence type="ECO:0000256" key="1">
    <source>
        <dbReference type="SAM" id="MobiDB-lite"/>
    </source>
</evidence>
<feature type="compositionally biased region" description="Low complexity" evidence="1">
    <location>
        <begin position="11"/>
        <end position="37"/>
    </location>
</feature>
<protein>
    <submittedName>
        <fullName evidence="3">Predicted protein</fullName>
    </submittedName>
</protein>
<evidence type="ECO:0000256" key="2">
    <source>
        <dbReference type="SAM" id="Phobius"/>
    </source>
</evidence>
<dbReference type="Proteomes" id="UP000001876">
    <property type="component" value="Unassembled WGS sequence"/>
</dbReference>
<organism evidence="4">
    <name type="scientific">Micromonas pusilla (strain CCMP1545)</name>
    <name type="common">Picoplanktonic green alga</name>
    <dbReference type="NCBI Taxonomy" id="564608"/>
    <lineage>
        <taxon>Eukaryota</taxon>
        <taxon>Viridiplantae</taxon>
        <taxon>Chlorophyta</taxon>
        <taxon>Mamiellophyceae</taxon>
        <taxon>Mamiellales</taxon>
        <taxon>Mamiellaceae</taxon>
        <taxon>Micromonas</taxon>
    </lineage>
</organism>
<keyword evidence="4" id="KW-1185">Reference proteome</keyword>
<feature type="region of interest" description="Disordered" evidence="1">
    <location>
        <begin position="1"/>
        <end position="37"/>
    </location>
</feature>
<name>C1MTA6_MICPC</name>
<sequence>MPASTPKGFGSSSAARTPSSASSSSSSKTTTPKPTTANALALVGKENHLSVVGARDAAVVSRDKATLKEHRGALEDETREFLTREVNRLTHELHVARAEKDCVGRAAAAAVAAVANSVSVDAHDRVRLDLDEARAALDAMRIAAAAADARHELLTQDLRARLDVERERREAMVREAMDLAKEEEDARRIENDEWLLRAIEEKHELATTLERERSALASRVDELERVVVEGEACLRDAASEKEAVKRKYKRHAATETSGRLAAEASAAAARAEANSLRVVLEKFAAAGANVEWPDVRVVETVDCAASPVPASLFAPFAERLFDVAEEEDAYPRGDAPPRGSFHAEEEEEEDATTTTECASAAVPATPATPGFKKFASMERDDSAMTSGERDSRGGGGGVGGVGGVASVSSKLARLSTSSFALEYTPPCKVAGDAYRGDRALALGTAFADDETTTALAAATISQALAVVAERAPKTRDDWRRVCGWSCVVLFCVVLALATYEAYLRAFGGYGEMRAVPMRMGGVPPGMRYIRV</sequence>
<evidence type="ECO:0000313" key="3">
    <source>
        <dbReference type="EMBL" id="EEH57287.1"/>
    </source>
</evidence>